<keyword evidence="2" id="KW-0328">Glycosyltransferase</keyword>
<reference evidence="10 11" key="1">
    <citation type="journal article" date="2024" name="Plant J.">
        <title>Genome sequences and population genomics reveal climatic adaptation and genomic divergence between two closely related sweetgum species.</title>
        <authorList>
            <person name="Xu W.Q."/>
            <person name="Ren C.Q."/>
            <person name="Zhang X.Y."/>
            <person name="Comes H.P."/>
            <person name="Liu X.H."/>
            <person name="Li Y.G."/>
            <person name="Kettle C.J."/>
            <person name="Jalonen R."/>
            <person name="Gaisberger H."/>
            <person name="Ma Y.Z."/>
            <person name="Qiu Y.X."/>
        </authorList>
    </citation>
    <scope>NUCLEOTIDE SEQUENCE [LARGE SCALE GENOMIC DNA]</scope>
    <source>
        <strain evidence="10">Hangzhou</strain>
    </source>
</reference>
<evidence type="ECO:0000256" key="8">
    <source>
        <dbReference type="PIRSR" id="PIRSR605150-3"/>
    </source>
</evidence>
<dbReference type="GO" id="GO:0016760">
    <property type="term" value="F:cellulose synthase (UDP-forming) activity"/>
    <property type="evidence" value="ECO:0007669"/>
    <property type="project" value="InterPro"/>
</dbReference>
<evidence type="ECO:0000256" key="6">
    <source>
        <dbReference type="ARBA" id="ARBA00023136"/>
    </source>
</evidence>
<feature type="binding site" evidence="8">
    <location>
        <position position="83"/>
    </location>
    <ligand>
        <name>Mn(2+)</name>
        <dbReference type="ChEBI" id="CHEBI:29035"/>
    </ligand>
</feature>
<evidence type="ECO:0000256" key="3">
    <source>
        <dbReference type="ARBA" id="ARBA00022679"/>
    </source>
</evidence>
<dbReference type="GO" id="GO:0012505">
    <property type="term" value="C:endomembrane system"/>
    <property type="evidence" value="ECO:0007669"/>
    <property type="project" value="UniProtKB-SubCell"/>
</dbReference>
<gene>
    <name evidence="10" type="ORF">L1049_009969</name>
</gene>
<name>A0AAP0R6M1_LIQFO</name>
<dbReference type="AlphaFoldDB" id="A0AAP0R6M1"/>
<feature type="transmembrane region" description="Helical" evidence="9">
    <location>
        <begin position="166"/>
        <end position="189"/>
    </location>
</feature>
<proteinExistence type="predicted"/>
<dbReference type="InterPro" id="IPR005150">
    <property type="entry name" value="Cellulose_synth"/>
</dbReference>
<dbReference type="Gene3D" id="3.90.550.10">
    <property type="entry name" value="Spore Coat Polysaccharide Biosynthesis Protein SpsA, Chain A"/>
    <property type="match status" value="1"/>
</dbReference>
<protein>
    <submittedName>
        <fullName evidence="10">Uncharacterized protein</fullName>
    </submittedName>
</protein>
<evidence type="ECO:0000313" key="11">
    <source>
        <dbReference type="Proteomes" id="UP001415857"/>
    </source>
</evidence>
<sequence>MYEEMKKRIETTAKLGQISEAKRKEHKGFHEWDLVSNQRDHQAIVQILINGKDSEAVDSEGQPLPTLVYLSREKRPQYHHNFKAGAMNALIRVSSRISNGSIILNVDCDMYSNNSESVRDALCFLMDEEKGHEIAYVQYPQNFNNLTKNDIYGTSFRVIHKISSPWVLPFVYLVIVACGYSFGEFLWCGGTIQGWWNEQRIWMFKRTTSYLFGFFATILKQLGLAKTAFVVTAKVADEDVSQRYEQEVMEFGAPSPMFTILATLAMLNLFSLAGVLKRVIMGMQTKVLGPFTLQIALCLLLVFINLPVYQGLFFRKDKGSMPTSVIYQSITIAMVACSMALY</sequence>
<feature type="binding site" evidence="8">
    <location>
        <position position="107"/>
    </location>
    <ligand>
        <name>Mn(2+)</name>
        <dbReference type="ChEBI" id="CHEBI:29035"/>
    </ligand>
</feature>
<comment type="subcellular location">
    <subcellularLocation>
        <location evidence="1">Endomembrane system</location>
        <topology evidence="1">Multi-pass membrane protein</topology>
    </subcellularLocation>
</comment>
<keyword evidence="11" id="KW-1185">Reference proteome</keyword>
<evidence type="ECO:0000256" key="5">
    <source>
        <dbReference type="ARBA" id="ARBA00022989"/>
    </source>
</evidence>
<keyword evidence="3" id="KW-0808">Transferase</keyword>
<dbReference type="GO" id="GO:0030244">
    <property type="term" value="P:cellulose biosynthetic process"/>
    <property type="evidence" value="ECO:0007669"/>
    <property type="project" value="InterPro"/>
</dbReference>
<evidence type="ECO:0000256" key="7">
    <source>
        <dbReference type="ARBA" id="ARBA00023316"/>
    </source>
</evidence>
<evidence type="ECO:0000313" key="10">
    <source>
        <dbReference type="EMBL" id="KAK9267541.1"/>
    </source>
</evidence>
<keyword evidence="5 9" id="KW-1133">Transmembrane helix</keyword>
<comment type="caution">
    <text evidence="10">The sequence shown here is derived from an EMBL/GenBank/DDBJ whole genome shotgun (WGS) entry which is preliminary data.</text>
</comment>
<accession>A0AAP0R6M1</accession>
<evidence type="ECO:0000256" key="4">
    <source>
        <dbReference type="ARBA" id="ARBA00022692"/>
    </source>
</evidence>
<dbReference type="GO" id="GO:0071555">
    <property type="term" value="P:cell wall organization"/>
    <property type="evidence" value="ECO:0007669"/>
    <property type="project" value="UniProtKB-KW"/>
</dbReference>
<dbReference type="Pfam" id="PF03552">
    <property type="entry name" value="Cellulose_synt"/>
    <property type="match status" value="1"/>
</dbReference>
<dbReference type="EMBL" id="JBBPBK010000016">
    <property type="protein sequence ID" value="KAK9267541.1"/>
    <property type="molecule type" value="Genomic_DNA"/>
</dbReference>
<keyword evidence="6 9" id="KW-0472">Membrane</keyword>
<evidence type="ECO:0000256" key="2">
    <source>
        <dbReference type="ARBA" id="ARBA00022676"/>
    </source>
</evidence>
<dbReference type="Proteomes" id="UP001415857">
    <property type="component" value="Unassembled WGS sequence"/>
</dbReference>
<feature type="transmembrane region" description="Helical" evidence="9">
    <location>
        <begin position="288"/>
        <end position="309"/>
    </location>
</feature>
<dbReference type="GO" id="GO:0016020">
    <property type="term" value="C:membrane"/>
    <property type="evidence" value="ECO:0007669"/>
    <property type="project" value="InterPro"/>
</dbReference>
<keyword evidence="4 9" id="KW-0812">Transmembrane</keyword>
<organism evidence="10 11">
    <name type="scientific">Liquidambar formosana</name>
    <name type="common">Formosan gum</name>
    <dbReference type="NCBI Taxonomy" id="63359"/>
    <lineage>
        <taxon>Eukaryota</taxon>
        <taxon>Viridiplantae</taxon>
        <taxon>Streptophyta</taxon>
        <taxon>Embryophyta</taxon>
        <taxon>Tracheophyta</taxon>
        <taxon>Spermatophyta</taxon>
        <taxon>Magnoliopsida</taxon>
        <taxon>eudicotyledons</taxon>
        <taxon>Gunneridae</taxon>
        <taxon>Pentapetalae</taxon>
        <taxon>Saxifragales</taxon>
        <taxon>Altingiaceae</taxon>
        <taxon>Liquidambar</taxon>
    </lineage>
</organism>
<feature type="transmembrane region" description="Helical" evidence="9">
    <location>
        <begin position="321"/>
        <end position="341"/>
    </location>
</feature>
<feature type="transmembrane region" description="Helical" evidence="9">
    <location>
        <begin position="256"/>
        <end position="276"/>
    </location>
</feature>
<dbReference type="InterPro" id="IPR029044">
    <property type="entry name" value="Nucleotide-diphossugar_trans"/>
</dbReference>
<evidence type="ECO:0000256" key="1">
    <source>
        <dbReference type="ARBA" id="ARBA00004127"/>
    </source>
</evidence>
<evidence type="ECO:0000256" key="9">
    <source>
        <dbReference type="SAM" id="Phobius"/>
    </source>
</evidence>
<feature type="transmembrane region" description="Helical" evidence="9">
    <location>
        <begin position="210"/>
        <end position="236"/>
    </location>
</feature>
<keyword evidence="7" id="KW-0961">Cell wall biogenesis/degradation</keyword>
<dbReference type="PANTHER" id="PTHR13301">
    <property type="entry name" value="X-BOX TRANSCRIPTION FACTOR-RELATED"/>
    <property type="match status" value="1"/>
</dbReference>